<feature type="compositionally biased region" description="Low complexity" evidence="1">
    <location>
        <begin position="45"/>
        <end position="64"/>
    </location>
</feature>
<dbReference type="GeneID" id="25917214"/>
<dbReference type="RefSeq" id="XP_014144664.1">
    <property type="nucleotide sequence ID" value="XM_014289189.1"/>
</dbReference>
<reference evidence="2 3" key="1">
    <citation type="submission" date="2011-02" db="EMBL/GenBank/DDBJ databases">
        <title>The Genome Sequence of Sphaeroforma arctica JP610.</title>
        <authorList>
            <consortium name="The Broad Institute Genome Sequencing Platform"/>
            <person name="Russ C."/>
            <person name="Cuomo C."/>
            <person name="Young S.K."/>
            <person name="Zeng Q."/>
            <person name="Gargeya S."/>
            <person name="Alvarado L."/>
            <person name="Berlin A."/>
            <person name="Chapman S.B."/>
            <person name="Chen Z."/>
            <person name="Freedman E."/>
            <person name="Gellesch M."/>
            <person name="Goldberg J."/>
            <person name="Griggs A."/>
            <person name="Gujja S."/>
            <person name="Heilman E."/>
            <person name="Heiman D."/>
            <person name="Howarth C."/>
            <person name="Mehta T."/>
            <person name="Neiman D."/>
            <person name="Pearson M."/>
            <person name="Roberts A."/>
            <person name="Saif S."/>
            <person name="Shea T."/>
            <person name="Shenoy N."/>
            <person name="Sisk P."/>
            <person name="Stolte C."/>
            <person name="Sykes S."/>
            <person name="White J."/>
            <person name="Yandava C."/>
            <person name="Burger G."/>
            <person name="Gray M.W."/>
            <person name="Holland P.W.H."/>
            <person name="King N."/>
            <person name="Lang F.B.F."/>
            <person name="Roger A.J."/>
            <person name="Ruiz-Trillo I."/>
            <person name="Haas B."/>
            <person name="Nusbaum C."/>
            <person name="Birren B."/>
        </authorList>
    </citation>
    <scope>NUCLEOTIDE SEQUENCE [LARGE SCALE GENOMIC DNA]</scope>
    <source>
        <strain evidence="2 3">JP610</strain>
    </source>
</reference>
<feature type="compositionally biased region" description="Basic and acidic residues" evidence="1">
    <location>
        <begin position="7"/>
        <end position="18"/>
    </location>
</feature>
<evidence type="ECO:0000313" key="2">
    <source>
        <dbReference type="EMBL" id="KNC70762.1"/>
    </source>
</evidence>
<keyword evidence="3" id="KW-1185">Reference proteome</keyword>
<feature type="region of interest" description="Disordered" evidence="1">
    <location>
        <begin position="36"/>
        <end position="138"/>
    </location>
</feature>
<sequence>MAFYFRTQRETKTADGKRRLAPTPMIIETQKTYLPTAPDNIAFGSTTSASTSTHTHTYTPTNTHTHTEPHKRTPAPAPAHTQTVGSEGGNPATTDVNTGAITQKTEDKQGSTTDKRTTIAAQDLQPNKRMRTDSTGEE</sequence>
<protein>
    <submittedName>
        <fullName evidence="2">Uncharacterized protein</fullName>
    </submittedName>
</protein>
<gene>
    <name evidence="2" type="ORF">SARC_16710</name>
</gene>
<name>A0A0L0F246_9EUKA</name>
<dbReference type="AlphaFoldDB" id="A0A0L0F246"/>
<proteinExistence type="predicted"/>
<dbReference type="EMBL" id="KQ250285">
    <property type="protein sequence ID" value="KNC70762.1"/>
    <property type="molecule type" value="Genomic_DNA"/>
</dbReference>
<accession>A0A0L0F246</accession>
<dbReference type="Proteomes" id="UP000054560">
    <property type="component" value="Unassembled WGS sequence"/>
</dbReference>
<feature type="compositionally biased region" description="Basic and acidic residues" evidence="1">
    <location>
        <begin position="104"/>
        <end position="117"/>
    </location>
</feature>
<feature type="non-terminal residue" evidence="2">
    <location>
        <position position="138"/>
    </location>
</feature>
<feature type="region of interest" description="Disordered" evidence="1">
    <location>
        <begin position="1"/>
        <end position="20"/>
    </location>
</feature>
<feature type="compositionally biased region" description="Polar residues" evidence="1">
    <location>
        <begin position="80"/>
        <end position="103"/>
    </location>
</feature>
<organism evidence="2 3">
    <name type="scientific">Sphaeroforma arctica JP610</name>
    <dbReference type="NCBI Taxonomy" id="667725"/>
    <lineage>
        <taxon>Eukaryota</taxon>
        <taxon>Ichthyosporea</taxon>
        <taxon>Ichthyophonida</taxon>
        <taxon>Sphaeroforma</taxon>
    </lineage>
</organism>
<evidence type="ECO:0000313" key="3">
    <source>
        <dbReference type="Proteomes" id="UP000054560"/>
    </source>
</evidence>
<evidence type="ECO:0000256" key="1">
    <source>
        <dbReference type="SAM" id="MobiDB-lite"/>
    </source>
</evidence>